<dbReference type="Proteomes" id="UP000799291">
    <property type="component" value="Unassembled WGS sequence"/>
</dbReference>
<dbReference type="EMBL" id="MU005576">
    <property type="protein sequence ID" value="KAF2686947.1"/>
    <property type="molecule type" value="Genomic_DNA"/>
</dbReference>
<proteinExistence type="predicted"/>
<sequence>MMHSRPMQQLQTNCLLRPTVWKRAVIPTRAGVKHAPISHAVSRVSQQRELEASQLAYGIPGSAPTRHAETASQLAPSVSIISAPCFPESAKRLDRGGYAQVRAEVATVTHISRLGPAPRRTVKQVDGETERQTFPSYHYGLIGASKGEDGVCHSCAWARAVELHRVLLIALPLRATERTQRNRL</sequence>
<evidence type="ECO:0000313" key="2">
    <source>
        <dbReference type="Proteomes" id="UP000799291"/>
    </source>
</evidence>
<keyword evidence="2" id="KW-1185">Reference proteome</keyword>
<dbReference type="AlphaFoldDB" id="A0A6G1J8S6"/>
<accession>A0A6G1J8S6</accession>
<name>A0A6G1J8S6_9PLEO</name>
<reference evidence="1" key="1">
    <citation type="journal article" date="2020" name="Stud. Mycol.">
        <title>101 Dothideomycetes genomes: a test case for predicting lifestyles and emergence of pathogens.</title>
        <authorList>
            <person name="Haridas S."/>
            <person name="Albert R."/>
            <person name="Binder M."/>
            <person name="Bloem J."/>
            <person name="Labutti K."/>
            <person name="Salamov A."/>
            <person name="Andreopoulos B."/>
            <person name="Baker S."/>
            <person name="Barry K."/>
            <person name="Bills G."/>
            <person name="Bluhm B."/>
            <person name="Cannon C."/>
            <person name="Castanera R."/>
            <person name="Culley D."/>
            <person name="Daum C."/>
            <person name="Ezra D."/>
            <person name="Gonzalez J."/>
            <person name="Henrissat B."/>
            <person name="Kuo A."/>
            <person name="Liang C."/>
            <person name="Lipzen A."/>
            <person name="Lutzoni F."/>
            <person name="Magnuson J."/>
            <person name="Mondo S."/>
            <person name="Nolan M."/>
            <person name="Ohm R."/>
            <person name="Pangilinan J."/>
            <person name="Park H.-J."/>
            <person name="Ramirez L."/>
            <person name="Alfaro M."/>
            <person name="Sun H."/>
            <person name="Tritt A."/>
            <person name="Yoshinaga Y."/>
            <person name="Zwiers L.-H."/>
            <person name="Turgeon B."/>
            <person name="Goodwin S."/>
            <person name="Spatafora J."/>
            <person name="Crous P."/>
            <person name="Grigoriev I."/>
        </authorList>
    </citation>
    <scope>NUCLEOTIDE SEQUENCE</scope>
    <source>
        <strain evidence="1">CBS 122367</strain>
    </source>
</reference>
<protein>
    <submittedName>
        <fullName evidence="1">Uncharacterized protein</fullName>
    </submittedName>
</protein>
<organism evidence="1 2">
    <name type="scientific">Lentithecium fluviatile CBS 122367</name>
    <dbReference type="NCBI Taxonomy" id="1168545"/>
    <lineage>
        <taxon>Eukaryota</taxon>
        <taxon>Fungi</taxon>
        <taxon>Dikarya</taxon>
        <taxon>Ascomycota</taxon>
        <taxon>Pezizomycotina</taxon>
        <taxon>Dothideomycetes</taxon>
        <taxon>Pleosporomycetidae</taxon>
        <taxon>Pleosporales</taxon>
        <taxon>Massarineae</taxon>
        <taxon>Lentitheciaceae</taxon>
        <taxon>Lentithecium</taxon>
    </lineage>
</organism>
<gene>
    <name evidence="1" type="ORF">K458DRAFT_204657</name>
</gene>
<evidence type="ECO:0000313" key="1">
    <source>
        <dbReference type="EMBL" id="KAF2686947.1"/>
    </source>
</evidence>